<dbReference type="AlphaFoldDB" id="A0A164XJY7"/>
<organism evidence="1 2">
    <name type="scientific">Daphnia magna</name>
    <dbReference type="NCBI Taxonomy" id="35525"/>
    <lineage>
        <taxon>Eukaryota</taxon>
        <taxon>Metazoa</taxon>
        <taxon>Ecdysozoa</taxon>
        <taxon>Arthropoda</taxon>
        <taxon>Crustacea</taxon>
        <taxon>Branchiopoda</taxon>
        <taxon>Diplostraca</taxon>
        <taxon>Cladocera</taxon>
        <taxon>Anomopoda</taxon>
        <taxon>Daphniidae</taxon>
        <taxon>Daphnia</taxon>
    </lineage>
</organism>
<dbReference type="Proteomes" id="UP000076858">
    <property type="component" value="Unassembled WGS sequence"/>
</dbReference>
<protein>
    <submittedName>
        <fullName evidence="1">Uncharacterized protein</fullName>
    </submittedName>
</protein>
<proteinExistence type="predicted"/>
<sequence length="38" mass="4173">MLARARPRLAAIGPVRFGLPARTGTICHRIEKVAVNFL</sequence>
<name>A0A164XJY7_9CRUS</name>
<evidence type="ECO:0000313" key="2">
    <source>
        <dbReference type="Proteomes" id="UP000076858"/>
    </source>
</evidence>
<gene>
    <name evidence="1" type="ORF">APZ42_020357</name>
</gene>
<keyword evidence="2" id="KW-1185">Reference proteome</keyword>
<comment type="caution">
    <text evidence="1">The sequence shown here is derived from an EMBL/GenBank/DDBJ whole genome shotgun (WGS) entry which is preliminary data.</text>
</comment>
<dbReference type="EMBL" id="LRGB01000972">
    <property type="protein sequence ID" value="KZS14318.1"/>
    <property type="molecule type" value="Genomic_DNA"/>
</dbReference>
<evidence type="ECO:0000313" key="1">
    <source>
        <dbReference type="EMBL" id="KZS14318.1"/>
    </source>
</evidence>
<reference evidence="1 2" key="1">
    <citation type="submission" date="2016-03" db="EMBL/GenBank/DDBJ databases">
        <title>EvidentialGene: Evidence-directed Construction of Genes on Genomes.</title>
        <authorList>
            <person name="Gilbert D.G."/>
            <person name="Choi J.-H."/>
            <person name="Mockaitis K."/>
            <person name="Colbourne J."/>
            <person name="Pfrender M."/>
        </authorList>
    </citation>
    <scope>NUCLEOTIDE SEQUENCE [LARGE SCALE GENOMIC DNA]</scope>
    <source>
        <strain evidence="1 2">Xinb3</strain>
        <tissue evidence="1">Complete organism</tissue>
    </source>
</reference>
<accession>A0A164XJY7</accession>